<dbReference type="RefSeq" id="WP_394850580.1">
    <property type="nucleotide sequence ID" value="NZ_CP089982.1"/>
</dbReference>
<protein>
    <submittedName>
        <fullName evidence="6">LysR family transcriptional regulator</fullName>
    </submittedName>
</protein>
<dbReference type="PANTHER" id="PTHR30346">
    <property type="entry name" value="TRANSCRIPTIONAL DUAL REGULATOR HCAR-RELATED"/>
    <property type="match status" value="1"/>
</dbReference>
<dbReference type="Gene3D" id="1.10.10.10">
    <property type="entry name" value="Winged helix-like DNA-binding domain superfamily/Winged helix DNA-binding domain"/>
    <property type="match status" value="1"/>
</dbReference>
<dbReference type="SUPFAM" id="SSF53850">
    <property type="entry name" value="Periplasmic binding protein-like II"/>
    <property type="match status" value="1"/>
</dbReference>
<evidence type="ECO:0000256" key="3">
    <source>
        <dbReference type="ARBA" id="ARBA00023125"/>
    </source>
</evidence>
<dbReference type="SUPFAM" id="SSF46785">
    <property type="entry name" value="Winged helix' DNA-binding domain"/>
    <property type="match status" value="1"/>
</dbReference>
<evidence type="ECO:0000313" key="7">
    <source>
        <dbReference type="Proteomes" id="UP001379533"/>
    </source>
</evidence>
<sequence length="288" mass="32399">MDTDLPFLATFTSIYETGNVTRAAAALHRTQPTVSYQLRRLEEVLGQPLFIRRAARVVATPLADQLYRLVRGFTRDVELLRKGEGEKDTGLLLASVSAFGRYILFPVLLGEEFAQRPITLRYPELDEVLRRVRDGQVDAGFVYRAPVDARLSVEPVYEETLDLIAGAAWARKLRTMEAFQDVPLVTYDDGDYVVGRWFGHHFGRRAPRWSSVSHFEEVEEVVATVAAGRGVAILPGFCTRAAPGRVKVVRWGRPPLRNTVFMVRRAEMPEHPGIAQLLTALRKVPEKA</sequence>
<evidence type="ECO:0000313" key="6">
    <source>
        <dbReference type="EMBL" id="WXA99939.1"/>
    </source>
</evidence>
<comment type="similarity">
    <text evidence="1">Belongs to the LysR transcriptional regulatory family.</text>
</comment>
<dbReference type="CDD" id="cd05466">
    <property type="entry name" value="PBP2_LTTR_substrate"/>
    <property type="match status" value="1"/>
</dbReference>
<dbReference type="InterPro" id="IPR000847">
    <property type="entry name" value="LysR_HTH_N"/>
</dbReference>
<keyword evidence="7" id="KW-1185">Reference proteome</keyword>
<dbReference type="PANTHER" id="PTHR30346:SF28">
    <property type="entry name" value="HTH-TYPE TRANSCRIPTIONAL REGULATOR CYNR"/>
    <property type="match status" value="1"/>
</dbReference>
<evidence type="ECO:0000256" key="1">
    <source>
        <dbReference type="ARBA" id="ARBA00009437"/>
    </source>
</evidence>
<evidence type="ECO:0000256" key="2">
    <source>
        <dbReference type="ARBA" id="ARBA00023015"/>
    </source>
</evidence>
<name>A0ABZ2KSI4_9BACT</name>
<dbReference type="Proteomes" id="UP001379533">
    <property type="component" value="Chromosome"/>
</dbReference>
<dbReference type="EMBL" id="CP089982">
    <property type="protein sequence ID" value="WXA99939.1"/>
    <property type="molecule type" value="Genomic_DNA"/>
</dbReference>
<evidence type="ECO:0000259" key="5">
    <source>
        <dbReference type="PROSITE" id="PS50931"/>
    </source>
</evidence>
<dbReference type="InterPro" id="IPR036390">
    <property type="entry name" value="WH_DNA-bd_sf"/>
</dbReference>
<accession>A0ABZ2KSI4</accession>
<organism evidence="6 7">
    <name type="scientific">Pendulispora brunnea</name>
    <dbReference type="NCBI Taxonomy" id="2905690"/>
    <lineage>
        <taxon>Bacteria</taxon>
        <taxon>Pseudomonadati</taxon>
        <taxon>Myxococcota</taxon>
        <taxon>Myxococcia</taxon>
        <taxon>Myxococcales</taxon>
        <taxon>Sorangiineae</taxon>
        <taxon>Pendulisporaceae</taxon>
        <taxon>Pendulispora</taxon>
    </lineage>
</organism>
<dbReference type="InterPro" id="IPR036388">
    <property type="entry name" value="WH-like_DNA-bd_sf"/>
</dbReference>
<proteinExistence type="inferred from homology"/>
<keyword evidence="4" id="KW-0804">Transcription</keyword>
<keyword evidence="2" id="KW-0805">Transcription regulation</keyword>
<dbReference type="Pfam" id="PF00126">
    <property type="entry name" value="HTH_1"/>
    <property type="match status" value="1"/>
</dbReference>
<dbReference type="Pfam" id="PF03466">
    <property type="entry name" value="LysR_substrate"/>
    <property type="match status" value="1"/>
</dbReference>
<dbReference type="Gene3D" id="3.40.190.290">
    <property type="match status" value="1"/>
</dbReference>
<gene>
    <name evidence="6" type="ORF">LZC95_24375</name>
</gene>
<keyword evidence="3" id="KW-0238">DNA-binding</keyword>
<dbReference type="InterPro" id="IPR005119">
    <property type="entry name" value="LysR_subst-bd"/>
</dbReference>
<evidence type="ECO:0000256" key="4">
    <source>
        <dbReference type="ARBA" id="ARBA00023163"/>
    </source>
</evidence>
<feature type="domain" description="HTH lysR-type" evidence="5">
    <location>
        <begin position="1"/>
        <end position="60"/>
    </location>
</feature>
<dbReference type="PROSITE" id="PS50931">
    <property type="entry name" value="HTH_LYSR"/>
    <property type="match status" value="1"/>
</dbReference>
<reference evidence="6 7" key="1">
    <citation type="submission" date="2021-12" db="EMBL/GenBank/DDBJ databases">
        <title>Discovery of the Pendulisporaceae a myxobacterial family with distinct sporulation behavior and unique specialized metabolism.</title>
        <authorList>
            <person name="Garcia R."/>
            <person name="Popoff A."/>
            <person name="Bader C.D."/>
            <person name="Loehr J."/>
            <person name="Walesch S."/>
            <person name="Walt C."/>
            <person name="Boldt J."/>
            <person name="Bunk B."/>
            <person name="Haeckl F.J.F.P.J."/>
            <person name="Gunesch A.P."/>
            <person name="Birkelbach J."/>
            <person name="Nuebel U."/>
            <person name="Pietschmann T."/>
            <person name="Bach T."/>
            <person name="Mueller R."/>
        </authorList>
    </citation>
    <scope>NUCLEOTIDE SEQUENCE [LARGE SCALE GENOMIC DNA]</scope>
    <source>
        <strain evidence="6 7">MSr12523</strain>
    </source>
</reference>
<dbReference type="PRINTS" id="PR00039">
    <property type="entry name" value="HTHLYSR"/>
</dbReference>